<evidence type="ECO:0000313" key="4">
    <source>
        <dbReference type="EMBL" id="CEG24125.1"/>
    </source>
</evidence>
<dbReference type="GO" id="GO:0016787">
    <property type="term" value="F:hydrolase activity"/>
    <property type="evidence" value="ECO:0007669"/>
    <property type="project" value="UniProtKB-KW"/>
</dbReference>
<dbReference type="CDD" id="cd02883">
    <property type="entry name" value="NUDIX_Hydrolase"/>
    <property type="match status" value="1"/>
</dbReference>
<dbReference type="PANTHER" id="PTHR43046:SF2">
    <property type="entry name" value="8-OXO-DGTP DIPHOSPHATASE-RELATED"/>
    <property type="match status" value="1"/>
</dbReference>
<dbReference type="RefSeq" id="WP_052653389.1">
    <property type="nucleotide sequence ID" value="NZ_CCXS01000001.1"/>
</dbReference>
<dbReference type="PROSITE" id="PS51462">
    <property type="entry name" value="NUDIX"/>
    <property type="match status" value="1"/>
</dbReference>
<dbReference type="PANTHER" id="PTHR43046">
    <property type="entry name" value="GDP-MANNOSE MANNOSYL HYDROLASE"/>
    <property type="match status" value="1"/>
</dbReference>
<evidence type="ECO:0000259" key="3">
    <source>
        <dbReference type="PROSITE" id="PS51462"/>
    </source>
</evidence>
<dbReference type="Proteomes" id="UP000043699">
    <property type="component" value="Unassembled WGS sequence"/>
</dbReference>
<evidence type="ECO:0000256" key="1">
    <source>
        <dbReference type="ARBA" id="ARBA00001946"/>
    </source>
</evidence>
<comment type="cofactor">
    <cofactor evidence="1">
        <name>Mg(2+)</name>
        <dbReference type="ChEBI" id="CHEBI:18420"/>
    </cofactor>
</comment>
<dbReference type="Pfam" id="PF00293">
    <property type="entry name" value="NUDIX"/>
    <property type="match status" value="1"/>
</dbReference>
<keyword evidence="2" id="KW-0378">Hydrolase</keyword>
<proteinExistence type="predicted"/>
<keyword evidence="5" id="KW-1185">Reference proteome</keyword>
<reference evidence="4 5" key="1">
    <citation type="submission" date="2014-09" db="EMBL/GenBank/DDBJ databases">
        <authorList>
            <person name="Urmite Genomes Urmite Genomes"/>
        </authorList>
    </citation>
    <scope>NUCLEOTIDE SEQUENCE [LARGE SCALE GENOMIC DNA]</scope>
    <source>
        <strain evidence="4 5">ES2</strain>
    </source>
</reference>
<sequence>MEMANWKGAAGVCINDKQEVLLVLQGPPDEDKRWSVPAAGLEAGESLQGCCKREFFEETGLQVMVQEELKVRNGEYENSAVSFEVHYFRVEIIGGEIHVDENDPWIQEVAWKPIAGLAELDMAYPDDQELFESLIGQ</sequence>
<protein>
    <submittedName>
        <fullName evidence="4">Putative mutator protein MutT4</fullName>
    </submittedName>
</protein>
<dbReference type="InterPro" id="IPR000086">
    <property type="entry name" value="NUDIX_hydrolase_dom"/>
</dbReference>
<dbReference type="EMBL" id="CCXS01000001">
    <property type="protein sequence ID" value="CEG24125.1"/>
    <property type="molecule type" value="Genomic_DNA"/>
</dbReference>
<name>A0A098EQR4_9BACL</name>
<dbReference type="Gene3D" id="3.90.79.10">
    <property type="entry name" value="Nucleoside Triphosphate Pyrophosphohydrolase"/>
    <property type="match status" value="1"/>
</dbReference>
<dbReference type="InterPro" id="IPR015797">
    <property type="entry name" value="NUDIX_hydrolase-like_dom_sf"/>
</dbReference>
<dbReference type="STRING" id="1499687.BN1080_03145"/>
<organism evidence="4 5">
    <name type="scientific">Planococcus massiliensis</name>
    <dbReference type="NCBI Taxonomy" id="1499687"/>
    <lineage>
        <taxon>Bacteria</taxon>
        <taxon>Bacillati</taxon>
        <taxon>Bacillota</taxon>
        <taxon>Bacilli</taxon>
        <taxon>Bacillales</taxon>
        <taxon>Caryophanaceae</taxon>
        <taxon>Planococcus</taxon>
    </lineage>
</organism>
<dbReference type="SUPFAM" id="SSF55811">
    <property type="entry name" value="Nudix"/>
    <property type="match status" value="1"/>
</dbReference>
<accession>A0A098EQR4</accession>
<dbReference type="AlphaFoldDB" id="A0A098EQR4"/>
<evidence type="ECO:0000256" key="2">
    <source>
        <dbReference type="ARBA" id="ARBA00022801"/>
    </source>
</evidence>
<feature type="domain" description="Nudix hydrolase" evidence="3">
    <location>
        <begin position="5"/>
        <end position="135"/>
    </location>
</feature>
<evidence type="ECO:0000313" key="5">
    <source>
        <dbReference type="Proteomes" id="UP000043699"/>
    </source>
</evidence>
<gene>
    <name evidence="4" type="primary">mutT4</name>
    <name evidence="4" type="ORF">BN1080_03145</name>
</gene>
<dbReference type="OrthoDB" id="9804563at2"/>